<dbReference type="AlphaFoldDB" id="A0A923MBM1"/>
<comment type="caution">
    <text evidence="2">The sequence shown here is derived from an EMBL/GenBank/DDBJ whole genome shotgun (WGS) entry which is preliminary data.</text>
</comment>
<organism evidence="2 3">
    <name type="scientific">Ramlibacter albus</name>
    <dbReference type="NCBI Taxonomy" id="2079448"/>
    <lineage>
        <taxon>Bacteria</taxon>
        <taxon>Pseudomonadati</taxon>
        <taxon>Pseudomonadota</taxon>
        <taxon>Betaproteobacteria</taxon>
        <taxon>Burkholderiales</taxon>
        <taxon>Comamonadaceae</taxon>
        <taxon>Ramlibacter</taxon>
    </lineage>
</organism>
<protein>
    <submittedName>
        <fullName evidence="2">Type II toxin-antitoxin system Phd/YefM family antitoxin</fullName>
    </submittedName>
</protein>
<reference evidence="2" key="1">
    <citation type="submission" date="2020-08" db="EMBL/GenBank/DDBJ databases">
        <title>Ramlibacter sp. GTP1 16S ribosomal RNA gene genome sequencing and assembly.</title>
        <authorList>
            <person name="Kang M."/>
        </authorList>
    </citation>
    <scope>NUCLEOTIDE SEQUENCE</scope>
    <source>
        <strain evidence="2">GTP1</strain>
    </source>
</reference>
<evidence type="ECO:0000313" key="3">
    <source>
        <dbReference type="Proteomes" id="UP000596827"/>
    </source>
</evidence>
<proteinExistence type="inferred from homology"/>
<evidence type="ECO:0000256" key="1">
    <source>
        <dbReference type="ARBA" id="ARBA00009981"/>
    </source>
</evidence>
<comment type="similarity">
    <text evidence="1">Belongs to the phD/YefM antitoxin family.</text>
</comment>
<evidence type="ECO:0000313" key="2">
    <source>
        <dbReference type="EMBL" id="MBC5767403.1"/>
    </source>
</evidence>
<keyword evidence="3" id="KW-1185">Reference proteome</keyword>
<gene>
    <name evidence="2" type="ORF">H8R02_23255</name>
</gene>
<dbReference type="NCBIfam" id="TIGR01552">
    <property type="entry name" value="phd_fam"/>
    <property type="match status" value="1"/>
</dbReference>
<accession>A0A923MBM1</accession>
<dbReference type="RefSeq" id="WP_187083888.1">
    <property type="nucleotide sequence ID" value="NZ_JACORU010000010.1"/>
</dbReference>
<dbReference type="InterPro" id="IPR036165">
    <property type="entry name" value="YefM-like_sf"/>
</dbReference>
<dbReference type="SUPFAM" id="SSF143120">
    <property type="entry name" value="YefM-like"/>
    <property type="match status" value="1"/>
</dbReference>
<dbReference type="Proteomes" id="UP000596827">
    <property type="component" value="Unassembled WGS sequence"/>
</dbReference>
<sequence length="102" mass="11078">MGIRAADVVPISEARARLTELAEDVVDHGSEKVLTKNGASYVALIDARKLDYYHALEEEYANLVLAQAALDGLEDVAAGRILSDKELDELLSTPARKARKKA</sequence>
<name>A0A923MBM1_9BURK</name>
<dbReference type="EMBL" id="JACORU010000010">
    <property type="protein sequence ID" value="MBC5767403.1"/>
    <property type="molecule type" value="Genomic_DNA"/>
</dbReference>
<dbReference type="Gene3D" id="3.40.1620.10">
    <property type="entry name" value="YefM-like domain"/>
    <property type="match status" value="1"/>
</dbReference>